<evidence type="ECO:0000313" key="2">
    <source>
        <dbReference type="Proteomes" id="UP000229247"/>
    </source>
</evidence>
<organism evidence="1 2">
    <name type="scientific">Candidatus Portnoybacteria bacterium CG02_land_8_20_14_3_00_45_8</name>
    <dbReference type="NCBI Taxonomy" id="1974807"/>
    <lineage>
        <taxon>Bacteria</taxon>
        <taxon>Candidatus Portnoyibacteriota</taxon>
    </lineage>
</organism>
<comment type="caution">
    <text evidence="1">The sequence shown here is derived from an EMBL/GenBank/DDBJ whole genome shotgun (WGS) entry which is preliminary data.</text>
</comment>
<proteinExistence type="predicted"/>
<protein>
    <submittedName>
        <fullName evidence="1">Uncharacterized protein</fullName>
    </submittedName>
</protein>
<reference evidence="2" key="1">
    <citation type="submission" date="2017-09" db="EMBL/GenBank/DDBJ databases">
        <title>Depth-based differentiation of microbial function through sediment-hosted aquifers and enrichment of novel symbionts in the deep terrestrial subsurface.</title>
        <authorList>
            <person name="Probst A.J."/>
            <person name="Ladd B."/>
            <person name="Jarett J.K."/>
            <person name="Geller-Mcgrath D.E."/>
            <person name="Sieber C.M.K."/>
            <person name="Emerson J.B."/>
            <person name="Anantharaman K."/>
            <person name="Thomas B.C."/>
            <person name="Malmstrom R."/>
            <person name="Stieglmeier M."/>
            <person name="Klingl A."/>
            <person name="Woyke T."/>
            <person name="Ryan C.M."/>
            <person name="Banfield J.F."/>
        </authorList>
    </citation>
    <scope>NUCLEOTIDE SEQUENCE [LARGE SCALE GENOMIC DNA]</scope>
</reference>
<sequence length="104" mass="11682">MKLAFDKISDSPLNILRRLGYSFIRKEASSGELSFVRRVGSADYPRFHIFVRERDGGAELTLHLDQKKASYQGSAAHSGEYGAEENQWLEHEAEMIKNGFGSSS</sequence>
<gene>
    <name evidence="1" type="ORF">COS30_01060</name>
</gene>
<name>A0A2M7D6H1_9BACT</name>
<accession>A0A2M7D6H1</accession>
<dbReference type="AlphaFoldDB" id="A0A2M7D6H1"/>
<evidence type="ECO:0000313" key="1">
    <source>
        <dbReference type="EMBL" id="PIV38627.1"/>
    </source>
</evidence>
<dbReference type="EMBL" id="PEUE01000028">
    <property type="protein sequence ID" value="PIV38627.1"/>
    <property type="molecule type" value="Genomic_DNA"/>
</dbReference>
<dbReference type="Proteomes" id="UP000229247">
    <property type="component" value="Unassembled WGS sequence"/>
</dbReference>